<reference evidence="1" key="2">
    <citation type="submission" date="2020-09" db="EMBL/GenBank/DDBJ databases">
        <authorList>
            <person name="Sun Q."/>
            <person name="Zhou Y."/>
        </authorList>
    </citation>
    <scope>NUCLEOTIDE SEQUENCE</scope>
    <source>
        <strain evidence="1">CGMCC 4.5737</strain>
    </source>
</reference>
<accession>A0A8J3C8E6</accession>
<name>A0A8J3C8E6_9PSEU</name>
<evidence type="ECO:0000313" key="1">
    <source>
        <dbReference type="EMBL" id="GGM55474.1"/>
    </source>
</evidence>
<dbReference type="AlphaFoldDB" id="A0A8J3C8E6"/>
<dbReference type="RefSeq" id="WP_189057755.1">
    <property type="nucleotide sequence ID" value="NZ_BMMK01000011.1"/>
</dbReference>
<dbReference type="EMBL" id="BMMK01000011">
    <property type="protein sequence ID" value="GGM55474.1"/>
    <property type="molecule type" value="Genomic_DNA"/>
</dbReference>
<organism evidence="1 2">
    <name type="scientific">Longimycelium tulufanense</name>
    <dbReference type="NCBI Taxonomy" id="907463"/>
    <lineage>
        <taxon>Bacteria</taxon>
        <taxon>Bacillati</taxon>
        <taxon>Actinomycetota</taxon>
        <taxon>Actinomycetes</taxon>
        <taxon>Pseudonocardiales</taxon>
        <taxon>Pseudonocardiaceae</taxon>
        <taxon>Longimycelium</taxon>
    </lineage>
</organism>
<proteinExistence type="predicted"/>
<sequence>MGRVTIVAIPGKEFKTVVAAMKEIDKSLPKQLRRQLREAVKPLAEQARANVRAIPTHGDKTTGLREKVARGVGIRTSTRNLVRVTTRMPQKNMAVIPRGLDTESGWRHPVFGDKNVWVQQKTGGSWFREEIAEGRDEVAEELQEVLDNAAKTVARAGGPIILRRR</sequence>
<comment type="caution">
    <text evidence="1">The sequence shown here is derived from an EMBL/GenBank/DDBJ whole genome shotgun (WGS) entry which is preliminary data.</text>
</comment>
<evidence type="ECO:0000313" key="2">
    <source>
        <dbReference type="Proteomes" id="UP000637578"/>
    </source>
</evidence>
<protein>
    <submittedName>
        <fullName evidence="1">Uncharacterized protein</fullName>
    </submittedName>
</protein>
<reference evidence="1" key="1">
    <citation type="journal article" date="2014" name="Int. J. Syst. Evol. Microbiol.">
        <title>Complete genome sequence of Corynebacterium casei LMG S-19264T (=DSM 44701T), isolated from a smear-ripened cheese.</title>
        <authorList>
            <consortium name="US DOE Joint Genome Institute (JGI-PGF)"/>
            <person name="Walter F."/>
            <person name="Albersmeier A."/>
            <person name="Kalinowski J."/>
            <person name="Ruckert C."/>
        </authorList>
    </citation>
    <scope>NUCLEOTIDE SEQUENCE</scope>
    <source>
        <strain evidence="1">CGMCC 4.5737</strain>
    </source>
</reference>
<dbReference type="Proteomes" id="UP000637578">
    <property type="component" value="Unassembled WGS sequence"/>
</dbReference>
<gene>
    <name evidence="1" type="ORF">GCM10012275_28240</name>
</gene>
<keyword evidence="2" id="KW-1185">Reference proteome</keyword>